<dbReference type="NCBIfam" id="NF002921">
    <property type="entry name" value="PRK03545.1"/>
    <property type="match status" value="1"/>
</dbReference>
<organism evidence="8 9">
    <name type="scientific">Ferrimonas balearica (strain DSM 9799 / CCM 4581 / KCTC 23876 / PAT)</name>
    <dbReference type="NCBI Taxonomy" id="550540"/>
    <lineage>
        <taxon>Bacteria</taxon>
        <taxon>Pseudomonadati</taxon>
        <taxon>Pseudomonadota</taxon>
        <taxon>Gammaproteobacteria</taxon>
        <taxon>Alteromonadales</taxon>
        <taxon>Ferrimonadaceae</taxon>
        <taxon>Ferrimonas</taxon>
    </lineage>
</organism>
<dbReference type="GO" id="GO:0022857">
    <property type="term" value="F:transmembrane transporter activity"/>
    <property type="evidence" value="ECO:0007669"/>
    <property type="project" value="InterPro"/>
</dbReference>
<dbReference type="Proteomes" id="UP000006683">
    <property type="component" value="Chromosome"/>
</dbReference>
<dbReference type="PROSITE" id="PS50850">
    <property type="entry name" value="MFS"/>
    <property type="match status" value="1"/>
</dbReference>
<sequence length="393" mass="41305">MLQRLTAWGPVILLALSAFVFNTSEFVPVGLLAALGESFNMTAVAIGPMLTVYAAVVALASLPAVLLFARFERRDLLLGLMGLFVVSHVVTAWAPSYPILLSGRIGIALSHALFWAITPAMVVRLAPQGQGAKALGLLATGTVLALVLGIPLGRIVGQLLGWRITFALIGGVTLLLMLGLWRGLPRLPAERGGSWRSLPGLLRNRALMWLYGLTTVLVTAHYAVYTYLEPLLQQHFGYAPGVTTLMLLVFGGSGLAGSVLFGRYQARYARPLLALAVAVVGLCMGLLPLAGGQLWLLAGLCVVWGAAMMLMGLSLQAKGLKLAPDATDVAMAIYSGLFNVGIGSGALFGSILAARYGVIHNGPVAAGLILFAMVPLLGLFRARRQLPMDGAAA</sequence>
<comment type="subcellular location">
    <subcellularLocation>
        <location evidence="1">Cell membrane</location>
        <topology evidence="1">Multi-pass membrane protein</topology>
    </subcellularLocation>
</comment>
<feature type="transmembrane region" description="Helical" evidence="6">
    <location>
        <begin position="358"/>
        <end position="380"/>
    </location>
</feature>
<gene>
    <name evidence="8" type="ordered locus">Fbal_1293</name>
</gene>
<dbReference type="STRING" id="550540.Fbal_1293"/>
<feature type="transmembrane region" description="Helical" evidence="6">
    <location>
        <begin position="162"/>
        <end position="181"/>
    </location>
</feature>
<dbReference type="InterPro" id="IPR020846">
    <property type="entry name" value="MFS_dom"/>
</dbReference>
<dbReference type="GeneID" id="67181517"/>
<evidence type="ECO:0000256" key="6">
    <source>
        <dbReference type="SAM" id="Phobius"/>
    </source>
</evidence>
<dbReference type="Pfam" id="PF07690">
    <property type="entry name" value="MFS_1"/>
    <property type="match status" value="1"/>
</dbReference>
<dbReference type="EMBL" id="CP002209">
    <property type="protein sequence ID" value="ADN75499.1"/>
    <property type="molecule type" value="Genomic_DNA"/>
</dbReference>
<feature type="transmembrane region" description="Helical" evidence="6">
    <location>
        <begin position="237"/>
        <end position="260"/>
    </location>
</feature>
<keyword evidence="4 6" id="KW-1133">Transmembrane helix</keyword>
<dbReference type="InterPro" id="IPR011701">
    <property type="entry name" value="MFS"/>
</dbReference>
<dbReference type="PANTHER" id="PTHR43124">
    <property type="entry name" value="PURINE EFFLUX PUMP PBUE"/>
    <property type="match status" value="1"/>
</dbReference>
<dbReference type="PANTHER" id="PTHR43124:SF4">
    <property type="entry name" value="SUGAR EFFLUX TRANSPORTER"/>
    <property type="match status" value="1"/>
</dbReference>
<reference evidence="8 9" key="1">
    <citation type="journal article" date="2010" name="Stand. Genomic Sci.">
        <title>Complete genome sequence of Ferrimonas balearica type strain (PAT).</title>
        <authorList>
            <person name="Nolan M."/>
            <person name="Sikorski J."/>
            <person name="Davenport K."/>
            <person name="Lucas S."/>
            <person name="Glavina Del Rio T."/>
            <person name="Tice H."/>
            <person name="Cheng J."/>
            <person name="Goodwin L."/>
            <person name="Pitluck S."/>
            <person name="Liolios K."/>
            <person name="Ivanova N."/>
            <person name="Mavromatis K."/>
            <person name="Ovchinnikova G."/>
            <person name="Pati A."/>
            <person name="Chen A."/>
            <person name="Palaniappan K."/>
            <person name="Land M."/>
            <person name="Hauser L."/>
            <person name="Chang Y."/>
            <person name="Jeffries C."/>
            <person name="Tapia R."/>
            <person name="Brettin T."/>
            <person name="Detter J."/>
            <person name="Han C."/>
            <person name="Yasawong M."/>
            <person name="Rohde M."/>
            <person name="Tindall B."/>
            <person name="Goker M."/>
            <person name="Woyke T."/>
            <person name="Bristow J."/>
            <person name="Eisen J."/>
            <person name="Markowitz V."/>
            <person name="Hugenholtz P."/>
            <person name="Kyrpides N."/>
            <person name="Klenk H."/>
            <person name="Lapidus A."/>
        </authorList>
    </citation>
    <scope>NUCLEOTIDE SEQUENCE [LARGE SCALE GENOMIC DNA]</scope>
    <source>
        <strain evidence="9">DSM 9799 / CCM 4581 / KCTC 23876 / PAT</strain>
    </source>
</reference>
<dbReference type="GO" id="GO:0005886">
    <property type="term" value="C:plasma membrane"/>
    <property type="evidence" value="ECO:0007669"/>
    <property type="project" value="UniProtKB-SubCell"/>
</dbReference>
<feature type="transmembrane region" description="Helical" evidence="6">
    <location>
        <begin position="272"/>
        <end position="290"/>
    </location>
</feature>
<feature type="transmembrane region" description="Helical" evidence="6">
    <location>
        <begin position="101"/>
        <end position="123"/>
    </location>
</feature>
<feature type="transmembrane region" description="Helical" evidence="6">
    <location>
        <begin position="206"/>
        <end position="225"/>
    </location>
</feature>
<dbReference type="InterPro" id="IPR036259">
    <property type="entry name" value="MFS_trans_sf"/>
</dbReference>
<evidence type="ECO:0000256" key="1">
    <source>
        <dbReference type="ARBA" id="ARBA00004651"/>
    </source>
</evidence>
<evidence type="ECO:0000313" key="8">
    <source>
        <dbReference type="EMBL" id="ADN75499.1"/>
    </source>
</evidence>
<proteinExistence type="predicted"/>
<keyword evidence="3 6" id="KW-0812">Transmembrane</keyword>
<name>E1SLW7_FERBD</name>
<keyword evidence="2" id="KW-1003">Cell membrane</keyword>
<evidence type="ECO:0000256" key="5">
    <source>
        <dbReference type="ARBA" id="ARBA00023136"/>
    </source>
</evidence>
<feature type="transmembrane region" description="Helical" evidence="6">
    <location>
        <begin position="296"/>
        <end position="317"/>
    </location>
</feature>
<dbReference type="InterPro" id="IPR050189">
    <property type="entry name" value="MFS_Efflux_Transporters"/>
</dbReference>
<feature type="transmembrane region" description="Helical" evidence="6">
    <location>
        <begin position="329"/>
        <end position="352"/>
    </location>
</feature>
<feature type="transmembrane region" description="Helical" evidence="6">
    <location>
        <begin position="76"/>
        <end position="95"/>
    </location>
</feature>
<dbReference type="HOGENOM" id="CLU_001265_61_1_6"/>
<dbReference type="Gene3D" id="1.20.1250.20">
    <property type="entry name" value="MFS general substrate transporter like domains"/>
    <property type="match status" value="1"/>
</dbReference>
<evidence type="ECO:0000259" key="7">
    <source>
        <dbReference type="PROSITE" id="PS50850"/>
    </source>
</evidence>
<evidence type="ECO:0000256" key="4">
    <source>
        <dbReference type="ARBA" id="ARBA00022989"/>
    </source>
</evidence>
<feature type="domain" description="Major facilitator superfamily (MFS) profile" evidence="7">
    <location>
        <begin position="10"/>
        <end position="384"/>
    </location>
</feature>
<dbReference type="RefSeq" id="WP_013344805.1">
    <property type="nucleotide sequence ID" value="NC_014541.1"/>
</dbReference>
<dbReference type="OrthoDB" id="9788453at2"/>
<evidence type="ECO:0000256" key="3">
    <source>
        <dbReference type="ARBA" id="ARBA00022692"/>
    </source>
</evidence>
<dbReference type="CDD" id="cd17324">
    <property type="entry name" value="MFS_NepI_like"/>
    <property type="match status" value="1"/>
</dbReference>
<keyword evidence="9" id="KW-1185">Reference proteome</keyword>
<accession>E1SLW7</accession>
<feature type="transmembrane region" description="Helical" evidence="6">
    <location>
        <begin position="135"/>
        <end position="156"/>
    </location>
</feature>
<dbReference type="SUPFAM" id="SSF103473">
    <property type="entry name" value="MFS general substrate transporter"/>
    <property type="match status" value="1"/>
</dbReference>
<protein>
    <submittedName>
        <fullName evidence="8">Major facilitator superfamily MFS_1</fullName>
    </submittedName>
</protein>
<feature type="transmembrane region" description="Helical" evidence="6">
    <location>
        <begin position="50"/>
        <end position="69"/>
    </location>
</feature>
<keyword evidence="5 6" id="KW-0472">Membrane</keyword>
<evidence type="ECO:0000256" key="2">
    <source>
        <dbReference type="ARBA" id="ARBA00022475"/>
    </source>
</evidence>
<dbReference type="AlphaFoldDB" id="E1SLW7"/>
<dbReference type="KEGG" id="fbl:Fbal_1293"/>
<dbReference type="eggNOG" id="COG2814">
    <property type="taxonomic scope" value="Bacteria"/>
</dbReference>
<evidence type="ECO:0000313" key="9">
    <source>
        <dbReference type="Proteomes" id="UP000006683"/>
    </source>
</evidence>